<keyword evidence="2" id="KW-1015">Disulfide bond</keyword>
<dbReference type="InterPro" id="IPR013783">
    <property type="entry name" value="Ig-like_fold"/>
</dbReference>
<dbReference type="InterPro" id="IPR003599">
    <property type="entry name" value="Ig_sub"/>
</dbReference>
<protein>
    <recommendedName>
        <fullName evidence="4">Ig-like domain-containing protein</fullName>
    </recommendedName>
</protein>
<accession>A0AAW1D2X6</accession>
<dbReference type="AlphaFoldDB" id="A0AAW1D2X6"/>
<dbReference type="PANTHER" id="PTHR12231">
    <property type="entry name" value="CTX-RELATED TYPE I TRANSMEMBRANE PROTEIN"/>
    <property type="match status" value="1"/>
</dbReference>
<evidence type="ECO:0000256" key="2">
    <source>
        <dbReference type="ARBA" id="ARBA00023157"/>
    </source>
</evidence>
<dbReference type="Gene3D" id="2.60.40.10">
    <property type="entry name" value="Immunoglobulins"/>
    <property type="match status" value="1"/>
</dbReference>
<dbReference type="PANTHER" id="PTHR12231:SF272">
    <property type="entry name" value="DPR-INTERACTING PROTEIN THETA"/>
    <property type="match status" value="1"/>
</dbReference>
<name>A0AAW1D2X6_9HEMI</name>
<comment type="caution">
    <text evidence="5">The sequence shown here is derived from an EMBL/GenBank/DDBJ whole genome shotgun (WGS) entry which is preliminary data.</text>
</comment>
<dbReference type="SMART" id="SM00409">
    <property type="entry name" value="IG"/>
    <property type="match status" value="1"/>
</dbReference>
<keyword evidence="1" id="KW-0677">Repeat</keyword>
<dbReference type="Proteomes" id="UP001461498">
    <property type="component" value="Unassembled WGS sequence"/>
</dbReference>
<evidence type="ECO:0000256" key="3">
    <source>
        <dbReference type="ARBA" id="ARBA00023319"/>
    </source>
</evidence>
<keyword evidence="3" id="KW-0393">Immunoglobulin domain</keyword>
<dbReference type="InterPro" id="IPR036179">
    <property type="entry name" value="Ig-like_dom_sf"/>
</dbReference>
<evidence type="ECO:0000313" key="6">
    <source>
        <dbReference type="Proteomes" id="UP001461498"/>
    </source>
</evidence>
<dbReference type="InterPro" id="IPR051170">
    <property type="entry name" value="Neural/epithelial_adhesion"/>
</dbReference>
<dbReference type="FunFam" id="2.60.40.10:FF:000376">
    <property type="entry name" value="CLUMA_CG000981, isoform A"/>
    <property type="match status" value="1"/>
</dbReference>
<dbReference type="Pfam" id="PF13927">
    <property type="entry name" value="Ig_3"/>
    <property type="match status" value="1"/>
</dbReference>
<evidence type="ECO:0000259" key="4">
    <source>
        <dbReference type="PROSITE" id="PS50835"/>
    </source>
</evidence>
<reference evidence="5 6" key="1">
    <citation type="submission" date="2022-12" db="EMBL/GenBank/DDBJ databases">
        <title>Chromosome-level genome assembly of true bugs.</title>
        <authorList>
            <person name="Ma L."/>
            <person name="Li H."/>
        </authorList>
    </citation>
    <scope>NUCLEOTIDE SEQUENCE [LARGE SCALE GENOMIC DNA]</scope>
    <source>
        <strain evidence="5">Lab_2022b</strain>
    </source>
</reference>
<proteinExistence type="predicted"/>
<evidence type="ECO:0000256" key="1">
    <source>
        <dbReference type="ARBA" id="ARBA00022737"/>
    </source>
</evidence>
<dbReference type="PROSITE" id="PS50835">
    <property type="entry name" value="IG_LIKE"/>
    <property type="match status" value="1"/>
</dbReference>
<sequence>MGAYLCIASNGVPPSVSKRIMLIVHFPPMVWIQNQLVGAMEGQQMTLECHSEAYPKSINYWTGEKGEIIAHGAKYEPVLLDNAYKVHMKLTIHSVSPSDFGSYKCVSKNSLGDTDGTIKLYRKYFIFCRIFIRNTIIRILEE</sequence>
<gene>
    <name evidence="5" type="ORF">O3M35_009089</name>
</gene>
<feature type="domain" description="Ig-like" evidence="4">
    <location>
        <begin position="27"/>
        <end position="119"/>
    </location>
</feature>
<keyword evidence="6" id="KW-1185">Reference proteome</keyword>
<evidence type="ECO:0000313" key="5">
    <source>
        <dbReference type="EMBL" id="KAK9504922.1"/>
    </source>
</evidence>
<dbReference type="InterPro" id="IPR007110">
    <property type="entry name" value="Ig-like_dom"/>
</dbReference>
<organism evidence="5 6">
    <name type="scientific">Rhynocoris fuscipes</name>
    <dbReference type="NCBI Taxonomy" id="488301"/>
    <lineage>
        <taxon>Eukaryota</taxon>
        <taxon>Metazoa</taxon>
        <taxon>Ecdysozoa</taxon>
        <taxon>Arthropoda</taxon>
        <taxon>Hexapoda</taxon>
        <taxon>Insecta</taxon>
        <taxon>Pterygota</taxon>
        <taxon>Neoptera</taxon>
        <taxon>Paraneoptera</taxon>
        <taxon>Hemiptera</taxon>
        <taxon>Heteroptera</taxon>
        <taxon>Panheteroptera</taxon>
        <taxon>Cimicomorpha</taxon>
        <taxon>Reduviidae</taxon>
        <taxon>Harpactorinae</taxon>
        <taxon>Harpactorini</taxon>
        <taxon>Rhynocoris</taxon>
    </lineage>
</organism>
<dbReference type="GO" id="GO:0043005">
    <property type="term" value="C:neuron projection"/>
    <property type="evidence" value="ECO:0007669"/>
    <property type="project" value="TreeGrafter"/>
</dbReference>
<dbReference type="EMBL" id="JAPXFL010000006">
    <property type="protein sequence ID" value="KAK9504922.1"/>
    <property type="molecule type" value="Genomic_DNA"/>
</dbReference>
<dbReference type="SUPFAM" id="SSF48726">
    <property type="entry name" value="Immunoglobulin"/>
    <property type="match status" value="1"/>
</dbReference>